<name>A0AA36DQX5_CYLNA</name>
<organism evidence="3 4">
    <name type="scientific">Cylicocyclus nassatus</name>
    <name type="common">Nematode worm</name>
    <dbReference type="NCBI Taxonomy" id="53992"/>
    <lineage>
        <taxon>Eukaryota</taxon>
        <taxon>Metazoa</taxon>
        <taxon>Ecdysozoa</taxon>
        <taxon>Nematoda</taxon>
        <taxon>Chromadorea</taxon>
        <taxon>Rhabditida</taxon>
        <taxon>Rhabditina</taxon>
        <taxon>Rhabditomorpha</taxon>
        <taxon>Strongyloidea</taxon>
        <taxon>Strongylidae</taxon>
        <taxon>Cylicocyclus</taxon>
    </lineage>
</organism>
<keyword evidence="2" id="KW-0732">Signal</keyword>
<feature type="transmembrane region" description="Helical" evidence="1">
    <location>
        <begin position="165"/>
        <end position="185"/>
    </location>
</feature>
<accession>A0AA36DQX5</accession>
<comment type="caution">
    <text evidence="3">The sequence shown here is derived from an EMBL/GenBank/DDBJ whole genome shotgun (WGS) entry which is preliminary data.</text>
</comment>
<evidence type="ECO:0000313" key="4">
    <source>
        <dbReference type="Proteomes" id="UP001176961"/>
    </source>
</evidence>
<dbReference type="EMBL" id="CATQJL010000001">
    <property type="protein sequence ID" value="CAJ0590477.1"/>
    <property type="molecule type" value="Genomic_DNA"/>
</dbReference>
<evidence type="ECO:0000256" key="1">
    <source>
        <dbReference type="SAM" id="Phobius"/>
    </source>
</evidence>
<dbReference type="Proteomes" id="UP001176961">
    <property type="component" value="Unassembled WGS sequence"/>
</dbReference>
<keyword evidence="1" id="KW-0472">Membrane</keyword>
<feature type="signal peptide" evidence="2">
    <location>
        <begin position="1"/>
        <end position="15"/>
    </location>
</feature>
<evidence type="ECO:0000256" key="2">
    <source>
        <dbReference type="SAM" id="SignalP"/>
    </source>
</evidence>
<reference evidence="3" key="1">
    <citation type="submission" date="2023-07" db="EMBL/GenBank/DDBJ databases">
        <authorList>
            <consortium name="CYATHOMIX"/>
        </authorList>
    </citation>
    <scope>NUCLEOTIDE SEQUENCE</scope>
    <source>
        <strain evidence="3">N/A</strain>
    </source>
</reference>
<protein>
    <submittedName>
        <fullName evidence="3">Uncharacterized protein</fullName>
    </submittedName>
</protein>
<keyword evidence="4" id="KW-1185">Reference proteome</keyword>
<dbReference type="AlphaFoldDB" id="A0AA36DQX5"/>
<evidence type="ECO:0000313" key="3">
    <source>
        <dbReference type="EMBL" id="CAJ0590477.1"/>
    </source>
</evidence>
<keyword evidence="1" id="KW-0812">Transmembrane</keyword>
<sequence length="305" mass="34828">MLLLGILIQMAAVQAALEDCPMQALRSIILQVRRETRDPAVQKRVIRRIAEELHGGDWGVIIVRDPTLASRGKEVSWEFPYQNILDGTPGFCLTVIEGWLYHVVKVCGYGYSDKVNVEGLVNKIREQATLQSQPQPYAATKERSQSRKERYKPRRVSTLLVRRTIAGLMLLFVILINVVAVHAALEDCPMQSIRSIIQEVYKASRDPVIQKRVIRRIAEEVHGGDWGVIIVRDPALAIRDVNWEFPYQNNADNSPAFCLTKINGWLYHVIKVRGYGQSDRVNIEGLVKKVRQQVTNQRLQVRRKI</sequence>
<keyword evidence="1" id="KW-1133">Transmembrane helix</keyword>
<proteinExistence type="predicted"/>
<feature type="chain" id="PRO_5041386112" evidence="2">
    <location>
        <begin position="16"/>
        <end position="305"/>
    </location>
</feature>
<gene>
    <name evidence="3" type="ORF">CYNAS_LOCUS2460</name>
</gene>